<organism evidence="2 3">
    <name type="scientific">Pleurotus eryngii</name>
    <name type="common">Boletus of the steppes</name>
    <dbReference type="NCBI Taxonomy" id="5323"/>
    <lineage>
        <taxon>Eukaryota</taxon>
        <taxon>Fungi</taxon>
        <taxon>Dikarya</taxon>
        <taxon>Basidiomycota</taxon>
        <taxon>Agaricomycotina</taxon>
        <taxon>Agaricomycetes</taxon>
        <taxon>Agaricomycetidae</taxon>
        <taxon>Agaricales</taxon>
        <taxon>Pleurotineae</taxon>
        <taxon>Pleurotaceae</taxon>
        <taxon>Pleurotus</taxon>
    </lineage>
</organism>
<proteinExistence type="predicted"/>
<dbReference type="OrthoDB" id="3271192at2759"/>
<protein>
    <submittedName>
        <fullName evidence="2">Uncharacterized protein</fullName>
    </submittedName>
</protein>
<feature type="non-terminal residue" evidence="2">
    <location>
        <position position="327"/>
    </location>
</feature>
<feature type="region of interest" description="Disordered" evidence="1">
    <location>
        <begin position="1"/>
        <end position="28"/>
    </location>
</feature>
<feature type="non-terminal residue" evidence="2">
    <location>
        <position position="1"/>
    </location>
</feature>
<sequence>PPGGPDDPGDPHDPDGQGPRRRSPPHAERWQVNHKIPLSSLPEWNGEGKTLIDYLTDLTSYSDLDEMMKSDIAQIAPTRFTLATKDWFTTLPFEARRVATSSFDEFILCLREHFMDAHWIDKRTIEYEEMRFRQPGHARELPLQFIQRHLKYSRFLFSENDENDVGMVHRVLRAQPACWAIHLNTESCRTVVELLRKLKVMNEGLIADWERSESAKHSRPSTVHDSSSSRRFYSRKSSVHNVEGETSEESRSPSPTQDAYAVDSRRRSETRDKWPRGGTWEGYTFKRDDSKESNPPPRDQGCWICTSPRHVHQDCPHHQRWEAMRTS</sequence>
<feature type="compositionally biased region" description="Basic and acidic residues" evidence="1">
    <location>
        <begin position="263"/>
        <end position="275"/>
    </location>
</feature>
<dbReference type="AlphaFoldDB" id="A0A9P5ZL96"/>
<accession>A0A9P5ZL96</accession>
<reference evidence="2" key="1">
    <citation type="submission" date="2020-11" db="EMBL/GenBank/DDBJ databases">
        <authorList>
            <consortium name="DOE Joint Genome Institute"/>
            <person name="Ahrendt S."/>
            <person name="Riley R."/>
            <person name="Andreopoulos W."/>
            <person name="Labutti K."/>
            <person name="Pangilinan J."/>
            <person name="Ruiz-Duenas F.J."/>
            <person name="Barrasa J.M."/>
            <person name="Sanchez-Garcia M."/>
            <person name="Camarero S."/>
            <person name="Miyauchi S."/>
            <person name="Serrano A."/>
            <person name="Linde D."/>
            <person name="Babiker R."/>
            <person name="Drula E."/>
            <person name="Ayuso-Fernandez I."/>
            <person name="Pacheco R."/>
            <person name="Padilla G."/>
            <person name="Ferreira P."/>
            <person name="Barriuso J."/>
            <person name="Kellner H."/>
            <person name="Castanera R."/>
            <person name="Alfaro M."/>
            <person name="Ramirez L."/>
            <person name="Pisabarro A.G."/>
            <person name="Kuo A."/>
            <person name="Tritt A."/>
            <person name="Lipzen A."/>
            <person name="He G."/>
            <person name="Yan M."/>
            <person name="Ng V."/>
            <person name="Cullen D."/>
            <person name="Martin F."/>
            <person name="Rosso M.-N."/>
            <person name="Henrissat B."/>
            <person name="Hibbett D."/>
            <person name="Martinez A.T."/>
            <person name="Grigoriev I.V."/>
        </authorList>
    </citation>
    <scope>NUCLEOTIDE SEQUENCE</scope>
    <source>
        <strain evidence="2">ATCC 90797</strain>
    </source>
</reference>
<evidence type="ECO:0000313" key="2">
    <source>
        <dbReference type="EMBL" id="KAF9489596.1"/>
    </source>
</evidence>
<dbReference type="EMBL" id="MU154666">
    <property type="protein sequence ID" value="KAF9489596.1"/>
    <property type="molecule type" value="Genomic_DNA"/>
</dbReference>
<evidence type="ECO:0000313" key="3">
    <source>
        <dbReference type="Proteomes" id="UP000807025"/>
    </source>
</evidence>
<gene>
    <name evidence="2" type="ORF">BDN71DRAFT_1528009</name>
</gene>
<dbReference type="Proteomes" id="UP000807025">
    <property type="component" value="Unassembled WGS sequence"/>
</dbReference>
<comment type="caution">
    <text evidence="2">The sequence shown here is derived from an EMBL/GenBank/DDBJ whole genome shotgun (WGS) entry which is preliminary data.</text>
</comment>
<evidence type="ECO:0000256" key="1">
    <source>
        <dbReference type="SAM" id="MobiDB-lite"/>
    </source>
</evidence>
<name>A0A9P5ZL96_PLEER</name>
<feature type="region of interest" description="Disordered" evidence="1">
    <location>
        <begin position="211"/>
        <end position="302"/>
    </location>
</feature>
<keyword evidence="3" id="KW-1185">Reference proteome</keyword>